<sequence length="451" mass="49570">NRQVMWDDLGGKPIRFQPTAHLHHLKDLYGYEYEVLALEEILRAIQNGDIAAHDVIYQYIENLREWTKDQIAKLQAQVDDLYKQVERLDKRIDGVLADLDVVRKNLAAHIADKNNPHAVTKAQTGLGLVENYAIATTSEAQAGVVTNKYMTPALVAAYAASKVFPVIQAHIDDKNNPHATTKAQVGLSLVENYPPATQAEGIAGALSNRYMTPLNVAQFMNSNVWPTINNHINNRSNPHGVTKAQVGLGSVDNFPTASVAEANAGGATNRFMTPQLTASLWQTFYNARLATGGNAAVNMNKIVTVASDYATRIGQYLLFQTAAGEVTRLYWDGGSLNCSGNMNVNDVYIRSDIRVKDKVRYLDDTNESMTPKLRNLATGLARYVYNATPDEEELGIIAQVVQEVMPELTVTNQESGIISLKHAGLIAALLKGWSENDERLSKLEQHLGVTA</sequence>
<feature type="domain" description="Peptidase S74" evidence="2">
    <location>
        <begin position="351"/>
        <end position="447"/>
    </location>
</feature>
<keyword evidence="1" id="KW-0175">Coiled coil</keyword>
<proteinExistence type="predicted"/>
<feature type="non-terminal residue" evidence="3">
    <location>
        <position position="1"/>
    </location>
</feature>
<dbReference type="EMBL" id="AAGUDP010000051">
    <property type="protein sequence ID" value="EBS0566332.1"/>
    <property type="molecule type" value="Genomic_DNA"/>
</dbReference>
<dbReference type="InterPro" id="IPR030392">
    <property type="entry name" value="S74_ICA"/>
</dbReference>
<dbReference type="AlphaFoldDB" id="A0A5U8XTD4"/>
<dbReference type="Pfam" id="PF13884">
    <property type="entry name" value="Peptidase_S74"/>
    <property type="match status" value="1"/>
</dbReference>
<gene>
    <name evidence="3" type="ORF">DTU56_25010</name>
</gene>
<evidence type="ECO:0000259" key="2">
    <source>
        <dbReference type="PROSITE" id="PS51688"/>
    </source>
</evidence>
<dbReference type="PROSITE" id="PS51688">
    <property type="entry name" value="ICA"/>
    <property type="match status" value="1"/>
</dbReference>
<name>A0A5U8XTD4_SALMU</name>
<comment type="caution">
    <text evidence="3">The sequence shown here is derived from an EMBL/GenBank/DDBJ whole genome shotgun (WGS) entry which is preliminary data.</text>
</comment>
<reference evidence="3" key="1">
    <citation type="submission" date="2018-07" db="EMBL/GenBank/DDBJ databases">
        <authorList>
            <person name="Ashton P.M."/>
            <person name="Dallman T."/>
            <person name="Nair S."/>
            <person name="De Pinna E."/>
            <person name="Peters T."/>
            <person name="Grant K."/>
        </authorList>
    </citation>
    <scope>NUCLEOTIDE SEQUENCE</scope>
    <source>
        <strain evidence="3">142535</strain>
    </source>
</reference>
<feature type="coiled-coil region" evidence="1">
    <location>
        <begin position="64"/>
        <end position="91"/>
    </location>
</feature>
<protein>
    <recommendedName>
        <fullName evidence="2">Peptidase S74 domain-containing protein</fullName>
    </recommendedName>
</protein>
<organism evidence="3">
    <name type="scientific">Salmonella muenchen</name>
    <dbReference type="NCBI Taxonomy" id="596"/>
    <lineage>
        <taxon>Bacteria</taxon>
        <taxon>Pseudomonadati</taxon>
        <taxon>Pseudomonadota</taxon>
        <taxon>Gammaproteobacteria</taxon>
        <taxon>Enterobacterales</taxon>
        <taxon>Enterobacteriaceae</taxon>
        <taxon>Salmonella</taxon>
    </lineage>
</organism>
<evidence type="ECO:0000313" key="3">
    <source>
        <dbReference type="EMBL" id="EBS0566332.1"/>
    </source>
</evidence>
<evidence type="ECO:0000256" key="1">
    <source>
        <dbReference type="SAM" id="Coils"/>
    </source>
</evidence>
<accession>A0A5U8XTD4</accession>